<name>A0A7R9LZ67_9ACAR</name>
<evidence type="ECO:0000313" key="1">
    <source>
        <dbReference type="EMBL" id="CAD7649412.1"/>
    </source>
</evidence>
<evidence type="ECO:0000313" key="2">
    <source>
        <dbReference type="Proteomes" id="UP000728032"/>
    </source>
</evidence>
<dbReference type="AlphaFoldDB" id="A0A7R9LZ67"/>
<organism evidence="1">
    <name type="scientific">Oppiella nova</name>
    <dbReference type="NCBI Taxonomy" id="334625"/>
    <lineage>
        <taxon>Eukaryota</taxon>
        <taxon>Metazoa</taxon>
        <taxon>Ecdysozoa</taxon>
        <taxon>Arthropoda</taxon>
        <taxon>Chelicerata</taxon>
        <taxon>Arachnida</taxon>
        <taxon>Acari</taxon>
        <taxon>Acariformes</taxon>
        <taxon>Sarcoptiformes</taxon>
        <taxon>Oribatida</taxon>
        <taxon>Brachypylina</taxon>
        <taxon>Oppioidea</taxon>
        <taxon>Oppiidae</taxon>
        <taxon>Oppiella</taxon>
    </lineage>
</organism>
<protein>
    <submittedName>
        <fullName evidence="1">Uncharacterized protein</fullName>
    </submittedName>
</protein>
<feature type="non-terminal residue" evidence="1">
    <location>
        <position position="1"/>
    </location>
</feature>
<dbReference type="Proteomes" id="UP000728032">
    <property type="component" value="Unassembled WGS sequence"/>
</dbReference>
<sequence>DLFLEFYRTLTNQTATKLKVFSNFNIAYNKNILFKPTLITESLEDLMDNKALMIAGRAAIPYLKAYKDPYFKDIATTIVTRLGYECGLIAHTQAIQHMATGVMVKGWNHLQHNVTQFDDTVYLAKPEHMCWLALIWLHIMYTFITHRMCDSRISFSDLFLEFYRTLTNQTATKLKAFSSVLRNSYFKFKPTLMADSLEDLIDNKALMIAGRTAIPYLEAYKDPYFKDIAKTIVTRVTTYENRIGINTKKNNSF</sequence>
<feature type="non-terminal residue" evidence="1">
    <location>
        <position position="253"/>
    </location>
</feature>
<dbReference type="EMBL" id="OC918444">
    <property type="protein sequence ID" value="CAD7649412.1"/>
    <property type="molecule type" value="Genomic_DNA"/>
</dbReference>
<accession>A0A7R9LZ67</accession>
<dbReference type="EMBL" id="CAJPVJ010003619">
    <property type="protein sequence ID" value="CAG2167784.1"/>
    <property type="molecule type" value="Genomic_DNA"/>
</dbReference>
<gene>
    <name evidence="1" type="ORF">ONB1V03_LOCUS7281</name>
</gene>
<proteinExistence type="predicted"/>
<reference evidence="1" key="1">
    <citation type="submission" date="2020-11" db="EMBL/GenBank/DDBJ databases">
        <authorList>
            <person name="Tran Van P."/>
        </authorList>
    </citation>
    <scope>NUCLEOTIDE SEQUENCE</scope>
</reference>
<keyword evidence="2" id="KW-1185">Reference proteome</keyword>